<dbReference type="AlphaFoldDB" id="A0A1X2G981"/>
<dbReference type="OrthoDB" id="21418at2759"/>
<evidence type="ECO:0000256" key="1">
    <source>
        <dbReference type="SAM" id="MobiDB-lite"/>
    </source>
</evidence>
<feature type="compositionally biased region" description="Low complexity" evidence="1">
    <location>
        <begin position="102"/>
        <end position="121"/>
    </location>
</feature>
<name>A0A1X2G981_9FUNG</name>
<feature type="region of interest" description="Disordered" evidence="1">
    <location>
        <begin position="97"/>
        <end position="161"/>
    </location>
</feature>
<feature type="compositionally biased region" description="Polar residues" evidence="1">
    <location>
        <begin position="129"/>
        <end position="142"/>
    </location>
</feature>
<proteinExistence type="predicted"/>
<protein>
    <submittedName>
        <fullName evidence="2">Uncharacterized protein</fullName>
    </submittedName>
</protein>
<accession>A0A1X2G981</accession>
<dbReference type="EMBL" id="MCGT01000030">
    <property type="protein sequence ID" value="ORX48252.1"/>
    <property type="molecule type" value="Genomic_DNA"/>
</dbReference>
<comment type="caution">
    <text evidence="2">The sequence shown here is derived from an EMBL/GenBank/DDBJ whole genome shotgun (WGS) entry which is preliminary data.</text>
</comment>
<evidence type="ECO:0000313" key="3">
    <source>
        <dbReference type="Proteomes" id="UP000242146"/>
    </source>
</evidence>
<organism evidence="2 3">
    <name type="scientific">Hesseltinella vesiculosa</name>
    <dbReference type="NCBI Taxonomy" id="101127"/>
    <lineage>
        <taxon>Eukaryota</taxon>
        <taxon>Fungi</taxon>
        <taxon>Fungi incertae sedis</taxon>
        <taxon>Mucoromycota</taxon>
        <taxon>Mucoromycotina</taxon>
        <taxon>Mucoromycetes</taxon>
        <taxon>Mucorales</taxon>
        <taxon>Cunninghamellaceae</taxon>
        <taxon>Hesseltinella</taxon>
    </lineage>
</organism>
<dbReference type="PANTHER" id="PTHR38645">
    <property type="entry name" value="CHROMOSOME 9, WHOLE GENOME SHOTGUN SEQUENCE"/>
    <property type="match status" value="1"/>
</dbReference>
<dbReference type="PANTHER" id="PTHR38645:SF1">
    <property type="entry name" value="YALI0F12243P"/>
    <property type="match status" value="1"/>
</dbReference>
<evidence type="ECO:0000313" key="2">
    <source>
        <dbReference type="EMBL" id="ORX48252.1"/>
    </source>
</evidence>
<keyword evidence="3" id="KW-1185">Reference proteome</keyword>
<feature type="region of interest" description="Disordered" evidence="1">
    <location>
        <begin position="215"/>
        <end position="242"/>
    </location>
</feature>
<dbReference type="Proteomes" id="UP000242146">
    <property type="component" value="Unassembled WGS sequence"/>
</dbReference>
<sequence length="242" mass="26690">MNPSNRNSGILDGHDDNDNALLDSFKQAALKVTTLYKDSLVQNRKAYGSGYQQALQDLYEFISSHPNGTDGEHGMLPVQDLLQFARQRNAQLVNEMGDLAGPCAPTASSPHPSPSLSSTLPNDALPIQPTHSMSSPTASNHLPQPTTTSPCTPSPFQPFQMDPQAQFTLNVPGPFIPWQQSHNTFAMNPDNADSFSHDDPNIKRRMPFQDQLSFLGRPIHGPNNNMMHLDCEPPIKRRPRQG</sequence>
<gene>
    <name evidence="2" type="ORF">DM01DRAFT_1338717</name>
</gene>
<reference evidence="2 3" key="1">
    <citation type="submission" date="2016-07" db="EMBL/GenBank/DDBJ databases">
        <title>Pervasive Adenine N6-methylation of Active Genes in Fungi.</title>
        <authorList>
            <consortium name="DOE Joint Genome Institute"/>
            <person name="Mondo S.J."/>
            <person name="Dannebaum R.O."/>
            <person name="Kuo R.C."/>
            <person name="Labutti K."/>
            <person name="Haridas S."/>
            <person name="Kuo A."/>
            <person name="Salamov A."/>
            <person name="Ahrendt S.R."/>
            <person name="Lipzen A."/>
            <person name="Sullivan W."/>
            <person name="Andreopoulos W.B."/>
            <person name="Clum A."/>
            <person name="Lindquist E."/>
            <person name="Daum C."/>
            <person name="Ramamoorthy G.K."/>
            <person name="Gryganskyi A."/>
            <person name="Culley D."/>
            <person name="Magnuson J.K."/>
            <person name="James T.Y."/>
            <person name="O'Malley M.A."/>
            <person name="Stajich J.E."/>
            <person name="Spatafora J.W."/>
            <person name="Visel A."/>
            <person name="Grigoriev I.V."/>
        </authorList>
    </citation>
    <scope>NUCLEOTIDE SEQUENCE [LARGE SCALE GENOMIC DNA]</scope>
    <source>
        <strain evidence="2 3">NRRL 3301</strain>
    </source>
</reference>